<accession>A0A4C1TA70</accession>
<sequence length="250" mass="27892">MHKSSPLPWCGVEAVRLLSSMRQRPDLACSPKYDESDYRFYLNLRIHQLACDKYTNQLTLQKGNICRPNHRARVARAQEKIQLKKNQKCKLPPTVIIAGAAHCARTTAPGCCVEFDKLKPDILKRKGTWAPIRDERLEKAIRELFTISLIPKTHVLPLNGFLRKDLSPTLGPDSGRARDSNTGPVLDLHICTYRLASTSRYRKVPTGVHELKLALQTAPDWRAAAVAGGACAGVWVTCEAGHTCLYVNNV</sequence>
<proteinExistence type="predicted"/>
<comment type="caution">
    <text evidence="1">The sequence shown here is derived from an EMBL/GenBank/DDBJ whole genome shotgun (WGS) entry which is preliminary data.</text>
</comment>
<dbReference type="AlphaFoldDB" id="A0A4C1TA70"/>
<dbReference type="EMBL" id="BGZK01000040">
    <property type="protein sequence ID" value="GBP10317.1"/>
    <property type="molecule type" value="Genomic_DNA"/>
</dbReference>
<name>A0A4C1TA70_EUMVA</name>
<protein>
    <submittedName>
        <fullName evidence="1">Uncharacterized protein</fullName>
    </submittedName>
</protein>
<organism evidence="1 2">
    <name type="scientific">Eumeta variegata</name>
    <name type="common">Bagworm moth</name>
    <name type="synonym">Eumeta japonica</name>
    <dbReference type="NCBI Taxonomy" id="151549"/>
    <lineage>
        <taxon>Eukaryota</taxon>
        <taxon>Metazoa</taxon>
        <taxon>Ecdysozoa</taxon>
        <taxon>Arthropoda</taxon>
        <taxon>Hexapoda</taxon>
        <taxon>Insecta</taxon>
        <taxon>Pterygota</taxon>
        <taxon>Neoptera</taxon>
        <taxon>Endopterygota</taxon>
        <taxon>Lepidoptera</taxon>
        <taxon>Glossata</taxon>
        <taxon>Ditrysia</taxon>
        <taxon>Tineoidea</taxon>
        <taxon>Psychidae</taxon>
        <taxon>Oiketicinae</taxon>
        <taxon>Eumeta</taxon>
    </lineage>
</organism>
<keyword evidence="2" id="KW-1185">Reference proteome</keyword>
<gene>
    <name evidence="1" type="ORF">EVAR_5635_1</name>
</gene>
<reference evidence="1 2" key="1">
    <citation type="journal article" date="2019" name="Commun. Biol.">
        <title>The bagworm genome reveals a unique fibroin gene that provides high tensile strength.</title>
        <authorList>
            <person name="Kono N."/>
            <person name="Nakamura H."/>
            <person name="Ohtoshi R."/>
            <person name="Tomita M."/>
            <person name="Numata K."/>
            <person name="Arakawa K."/>
        </authorList>
    </citation>
    <scope>NUCLEOTIDE SEQUENCE [LARGE SCALE GENOMIC DNA]</scope>
</reference>
<dbReference type="Proteomes" id="UP000299102">
    <property type="component" value="Unassembled WGS sequence"/>
</dbReference>
<evidence type="ECO:0000313" key="1">
    <source>
        <dbReference type="EMBL" id="GBP10317.1"/>
    </source>
</evidence>
<evidence type="ECO:0000313" key="2">
    <source>
        <dbReference type="Proteomes" id="UP000299102"/>
    </source>
</evidence>